<comment type="caution">
    <text evidence="2">The sequence shown here is derived from an EMBL/GenBank/DDBJ whole genome shotgun (WGS) entry which is preliminary data.</text>
</comment>
<proteinExistence type="predicted"/>
<evidence type="ECO:0000256" key="1">
    <source>
        <dbReference type="SAM" id="Coils"/>
    </source>
</evidence>
<gene>
    <name evidence="2" type="ORF">VKT23_002695</name>
</gene>
<organism evidence="2 3">
    <name type="scientific">Marasmiellus scandens</name>
    <dbReference type="NCBI Taxonomy" id="2682957"/>
    <lineage>
        <taxon>Eukaryota</taxon>
        <taxon>Fungi</taxon>
        <taxon>Dikarya</taxon>
        <taxon>Basidiomycota</taxon>
        <taxon>Agaricomycotina</taxon>
        <taxon>Agaricomycetes</taxon>
        <taxon>Agaricomycetidae</taxon>
        <taxon>Agaricales</taxon>
        <taxon>Marasmiineae</taxon>
        <taxon>Omphalotaceae</taxon>
        <taxon>Marasmiellus</taxon>
    </lineage>
</organism>
<keyword evidence="3" id="KW-1185">Reference proteome</keyword>
<name>A0ABR1K6S7_9AGAR</name>
<feature type="coiled-coil region" evidence="1">
    <location>
        <begin position="15"/>
        <end position="42"/>
    </location>
</feature>
<keyword evidence="1" id="KW-0175">Coiled coil</keyword>
<reference evidence="2 3" key="1">
    <citation type="submission" date="2024-01" db="EMBL/GenBank/DDBJ databases">
        <title>A draft genome for the cacao thread blight pathogen Marasmiellus scandens.</title>
        <authorList>
            <person name="Baruah I.K."/>
            <person name="Leung J."/>
            <person name="Bukari Y."/>
            <person name="Amoako-Attah I."/>
            <person name="Meinhardt L.W."/>
            <person name="Bailey B.A."/>
            <person name="Cohen S.P."/>
        </authorList>
    </citation>
    <scope>NUCLEOTIDE SEQUENCE [LARGE SCALE GENOMIC DNA]</scope>
    <source>
        <strain evidence="2 3">GH-19</strain>
    </source>
</reference>
<evidence type="ECO:0000313" key="2">
    <source>
        <dbReference type="EMBL" id="KAK7471287.1"/>
    </source>
</evidence>
<sequence length="133" mass="14173">MTTNEVANLQAITGQVQLQNTLNAIQGQLAAMQNQSAAMQNQLTAVGNQFNQFEQMFPIRLHNVSASHTAVLLGPAGPIPANLPHTLDTLIKATAAQLISLAQHLGLPPLPNAQPTVHERRVQICSFLGVVLA</sequence>
<evidence type="ECO:0000313" key="3">
    <source>
        <dbReference type="Proteomes" id="UP001498398"/>
    </source>
</evidence>
<accession>A0ABR1K6S7</accession>
<dbReference type="EMBL" id="JBANRG010000002">
    <property type="protein sequence ID" value="KAK7471287.1"/>
    <property type="molecule type" value="Genomic_DNA"/>
</dbReference>
<protein>
    <submittedName>
        <fullName evidence="2">Uncharacterized protein</fullName>
    </submittedName>
</protein>
<dbReference type="Proteomes" id="UP001498398">
    <property type="component" value="Unassembled WGS sequence"/>
</dbReference>